<dbReference type="PROSITE" id="PS50011">
    <property type="entry name" value="PROTEIN_KINASE_DOM"/>
    <property type="match status" value="1"/>
</dbReference>
<dbReference type="GO" id="GO:0005737">
    <property type="term" value="C:cytoplasm"/>
    <property type="evidence" value="ECO:0007669"/>
    <property type="project" value="TreeGrafter"/>
</dbReference>
<dbReference type="PANTHER" id="PTHR44167:SF18">
    <property type="entry name" value="PROTEIN KINASE DOMAIN-CONTAINING PROTEIN"/>
    <property type="match status" value="1"/>
</dbReference>
<dbReference type="PANTHER" id="PTHR44167">
    <property type="entry name" value="OVARIAN-SPECIFIC SERINE/THREONINE-PROTEIN KINASE LOK-RELATED"/>
    <property type="match status" value="1"/>
</dbReference>
<feature type="domain" description="Protein kinase" evidence="1">
    <location>
        <begin position="96"/>
        <end position="342"/>
    </location>
</feature>
<dbReference type="EMBL" id="CAJJDM010000006">
    <property type="protein sequence ID" value="CAD8045121.1"/>
    <property type="molecule type" value="Genomic_DNA"/>
</dbReference>
<sequence length="401" mass="47641">MLCYRKHSLFTKKYQIFKYDNEIHLGETTTKIKYTINLTPQTMIDWSINHQTKQLNGFWLIWKKQQKFFLMDATTCNLFKQTLNGIVTYGKHQILYEPIQSLLHSSFGSIHICVKPFKNLYNILMMISIIKLKSFNHQIIKTYQSQKKYIIAIRIIILYLISLKEVPWQIQLKQNNYNLKKCNQQLEQILQLLQQLISTISFIHSKGYVHRNLKPEHIFFRESNNLESLLISEFELGCRLIDFQNKHPNCRVHGYTAPEIKSKIFTQKCDIFSCGVILYKILTRKDLFDHESITYDEKMMLHLINQSDIDPQYQNLLRKMLQFNPELRATADQCLTIIDAILERTPTFSNFLDRFNLDTNGINDEIISINLIEDQDELTENHDFIQKLPIIQINKRIEMSY</sequence>
<dbReference type="OMA" id="HQILYEP"/>
<dbReference type="Proteomes" id="UP000688137">
    <property type="component" value="Unassembled WGS sequence"/>
</dbReference>
<gene>
    <name evidence="2" type="ORF">PPRIM_AZ9-3.1.T0090146</name>
</gene>
<dbReference type="GO" id="GO:0044773">
    <property type="term" value="P:mitotic DNA damage checkpoint signaling"/>
    <property type="evidence" value="ECO:0007669"/>
    <property type="project" value="TreeGrafter"/>
</dbReference>
<dbReference type="GO" id="GO:0005524">
    <property type="term" value="F:ATP binding"/>
    <property type="evidence" value="ECO:0007669"/>
    <property type="project" value="InterPro"/>
</dbReference>
<dbReference type="Pfam" id="PF00069">
    <property type="entry name" value="Pkinase"/>
    <property type="match status" value="1"/>
</dbReference>
<evidence type="ECO:0000313" key="2">
    <source>
        <dbReference type="EMBL" id="CAD8045121.1"/>
    </source>
</evidence>
<comment type="caution">
    <text evidence="2">The sequence shown here is derived from an EMBL/GenBank/DDBJ whole genome shotgun (WGS) entry which is preliminary data.</text>
</comment>
<evidence type="ECO:0000313" key="3">
    <source>
        <dbReference type="Proteomes" id="UP000688137"/>
    </source>
</evidence>
<accession>A0A8S1JSE8</accession>
<dbReference type="GO" id="GO:0004674">
    <property type="term" value="F:protein serine/threonine kinase activity"/>
    <property type="evidence" value="ECO:0007669"/>
    <property type="project" value="TreeGrafter"/>
</dbReference>
<organism evidence="2 3">
    <name type="scientific">Paramecium primaurelia</name>
    <dbReference type="NCBI Taxonomy" id="5886"/>
    <lineage>
        <taxon>Eukaryota</taxon>
        <taxon>Sar</taxon>
        <taxon>Alveolata</taxon>
        <taxon>Ciliophora</taxon>
        <taxon>Intramacronucleata</taxon>
        <taxon>Oligohymenophorea</taxon>
        <taxon>Peniculida</taxon>
        <taxon>Parameciidae</taxon>
        <taxon>Paramecium</taxon>
    </lineage>
</organism>
<dbReference type="GO" id="GO:0005634">
    <property type="term" value="C:nucleus"/>
    <property type="evidence" value="ECO:0007669"/>
    <property type="project" value="TreeGrafter"/>
</dbReference>
<name>A0A8S1JSE8_PARPR</name>
<keyword evidence="3" id="KW-1185">Reference proteome</keyword>
<dbReference type="SMART" id="SM00220">
    <property type="entry name" value="S_TKc"/>
    <property type="match status" value="1"/>
</dbReference>
<reference evidence="2" key="1">
    <citation type="submission" date="2021-01" db="EMBL/GenBank/DDBJ databases">
        <authorList>
            <consortium name="Genoscope - CEA"/>
            <person name="William W."/>
        </authorList>
    </citation>
    <scope>NUCLEOTIDE SEQUENCE</scope>
</reference>
<protein>
    <recommendedName>
        <fullName evidence="1">Protein kinase domain-containing protein</fullName>
    </recommendedName>
</protein>
<dbReference type="InterPro" id="IPR000719">
    <property type="entry name" value="Prot_kinase_dom"/>
</dbReference>
<dbReference type="AlphaFoldDB" id="A0A8S1JSE8"/>
<proteinExistence type="predicted"/>
<evidence type="ECO:0000259" key="1">
    <source>
        <dbReference type="PROSITE" id="PS50011"/>
    </source>
</evidence>